<evidence type="ECO:0000256" key="4">
    <source>
        <dbReference type="ARBA" id="ARBA00023180"/>
    </source>
</evidence>
<dbReference type="GO" id="GO:0071970">
    <property type="term" value="P:fungal-type cell wall (1-&gt;3)-beta-D-glucan biosynthetic process"/>
    <property type="evidence" value="ECO:0007669"/>
    <property type="project" value="TreeGrafter"/>
</dbReference>
<comment type="function">
    <text evidence="5">Splits internally a 1,3-beta-glucan molecule and transfers the newly generated reducing end (the donor) to the non-reducing end of another 1,3-beta-glucan molecule (the acceptor) forming a 1,3-beta linkage, resulting in the elongation of 1,3-beta-glucan chains in the cell wall.</text>
</comment>
<protein>
    <recommendedName>
        <fullName evidence="5">1,3-beta-glucanosyltransferase</fullName>
        <ecNumber evidence="5">2.4.1.-</ecNumber>
    </recommendedName>
</protein>
<keyword evidence="8" id="KW-1185">Reference proteome</keyword>
<keyword evidence="5" id="KW-0808">Transferase</keyword>
<sequence>MAMFRAVLFAFLVLFAVGALAVQTIVIKGSDLINSVTGKRFQIVGVAYQPGGSSGYNPGSGVDPLSDASVCLRDAALMQRLGVNAIRVYNVDPNINHDACASIFNAVGIYMLVDVNSPLAGENIDRSAPWESYYVGYVNRTFAVVEAFKSYPNTLLFFSGNEVINDLETGKAVPPYMRAITRDLKNYVAKHSKRSIPVGYSAADVREILLDTWNYLQCTTTGNASDPSRVDVFALNSYSWCGDSTFQTAQYDVLVSNFANTSVPVFFSEYGCNVPSPRVFTEVPVLYGPLVTPVLSGGLVYEFSQEPSNYGLVTLNSDGSADLLRDYETLQKQFSALNGTSLQSQVAGNTTTNPPNCTASLITNAGFSNNFTIPAVPPGVQDLIDNGIKNAPVGKIIAVTSTKVTQQVKSSNGEAVQNLAITPLRDDESNTPQVTPTPAPPTTTTSSAPAATTSKKNGGLRNAQASSTMLVSAVVLAVGWTSLL</sequence>
<proteinExistence type="inferred from homology"/>
<reference evidence="7" key="1">
    <citation type="submission" date="2023-06" db="EMBL/GenBank/DDBJ databases">
        <title>Draft genome of Marssonina rosae.</title>
        <authorList>
            <person name="Cheng Q."/>
        </authorList>
    </citation>
    <scope>NUCLEOTIDE SEQUENCE</scope>
    <source>
        <strain evidence="7">R4</strain>
    </source>
</reference>
<evidence type="ECO:0000256" key="2">
    <source>
        <dbReference type="ARBA" id="ARBA00007528"/>
    </source>
</evidence>
<name>A0AAD9T0Q9_9HELO</name>
<dbReference type="AlphaFoldDB" id="A0AAD9T0Q9"/>
<evidence type="ECO:0000256" key="5">
    <source>
        <dbReference type="RuleBase" id="RU361209"/>
    </source>
</evidence>
<keyword evidence="5" id="KW-0472">Membrane</keyword>
<organism evidence="7 8">
    <name type="scientific">Diplocarpon rosae</name>
    <dbReference type="NCBI Taxonomy" id="946125"/>
    <lineage>
        <taxon>Eukaryota</taxon>
        <taxon>Fungi</taxon>
        <taxon>Dikarya</taxon>
        <taxon>Ascomycota</taxon>
        <taxon>Pezizomycotina</taxon>
        <taxon>Leotiomycetes</taxon>
        <taxon>Helotiales</taxon>
        <taxon>Drepanopezizaceae</taxon>
        <taxon>Diplocarpon</taxon>
    </lineage>
</organism>
<keyword evidence="5" id="KW-0336">GPI-anchor</keyword>
<dbReference type="InterPro" id="IPR004886">
    <property type="entry name" value="Glucanosyltransferase"/>
</dbReference>
<dbReference type="InterPro" id="IPR017853">
    <property type="entry name" value="GH"/>
</dbReference>
<evidence type="ECO:0000256" key="3">
    <source>
        <dbReference type="ARBA" id="ARBA00022729"/>
    </source>
</evidence>
<dbReference type="GO" id="GO:0031505">
    <property type="term" value="P:fungal-type cell wall organization"/>
    <property type="evidence" value="ECO:0007669"/>
    <property type="project" value="TreeGrafter"/>
</dbReference>
<dbReference type="Gene3D" id="3.20.20.80">
    <property type="entry name" value="Glycosidases"/>
    <property type="match status" value="1"/>
</dbReference>
<gene>
    <name evidence="7" type="ORF">QTJ16_002614</name>
</gene>
<dbReference type="GO" id="GO:0098552">
    <property type="term" value="C:side of membrane"/>
    <property type="evidence" value="ECO:0007669"/>
    <property type="project" value="UniProtKB-KW"/>
</dbReference>
<feature type="chain" id="PRO_5041768819" description="1,3-beta-glucanosyltransferase" evidence="5">
    <location>
        <begin position="22"/>
        <end position="484"/>
    </location>
</feature>
<accession>A0AAD9T0Q9</accession>
<comment type="similarity">
    <text evidence="2 5">Belongs to the glycosyl hydrolase 72 family.</text>
</comment>
<evidence type="ECO:0000256" key="1">
    <source>
        <dbReference type="ARBA" id="ARBA00004609"/>
    </source>
</evidence>
<feature type="signal peptide" evidence="5">
    <location>
        <begin position="1"/>
        <end position="21"/>
    </location>
</feature>
<evidence type="ECO:0000313" key="7">
    <source>
        <dbReference type="EMBL" id="KAK2627968.1"/>
    </source>
</evidence>
<feature type="region of interest" description="Disordered" evidence="6">
    <location>
        <begin position="422"/>
        <end position="463"/>
    </location>
</feature>
<dbReference type="GO" id="GO:0005886">
    <property type="term" value="C:plasma membrane"/>
    <property type="evidence" value="ECO:0007669"/>
    <property type="project" value="UniProtKB-SubCell"/>
</dbReference>
<dbReference type="PANTHER" id="PTHR31468:SF4">
    <property type="entry name" value="1,3-BETA-GLUCANOSYLTRANSFERASE GAS3-RELATED"/>
    <property type="match status" value="1"/>
</dbReference>
<comment type="subcellular location">
    <subcellularLocation>
        <location evidence="1 5">Cell membrane</location>
        <topology evidence="1 5">Lipid-anchor</topology>
        <topology evidence="1 5">GPI-anchor</topology>
    </subcellularLocation>
</comment>
<keyword evidence="4" id="KW-0325">Glycoprotein</keyword>
<evidence type="ECO:0000313" key="8">
    <source>
        <dbReference type="Proteomes" id="UP001285354"/>
    </source>
</evidence>
<dbReference type="GO" id="GO:0042124">
    <property type="term" value="F:1,3-beta-glucanosyltransferase activity"/>
    <property type="evidence" value="ECO:0007669"/>
    <property type="project" value="TreeGrafter"/>
</dbReference>
<keyword evidence="5" id="KW-0449">Lipoprotein</keyword>
<dbReference type="EC" id="2.4.1.-" evidence="5"/>
<dbReference type="EMBL" id="JAUBYV010000003">
    <property type="protein sequence ID" value="KAK2627968.1"/>
    <property type="molecule type" value="Genomic_DNA"/>
</dbReference>
<evidence type="ECO:0000256" key="6">
    <source>
        <dbReference type="SAM" id="MobiDB-lite"/>
    </source>
</evidence>
<dbReference type="Pfam" id="PF03198">
    <property type="entry name" value="Glyco_hydro_72"/>
    <property type="match status" value="1"/>
</dbReference>
<dbReference type="Proteomes" id="UP001285354">
    <property type="component" value="Unassembled WGS sequence"/>
</dbReference>
<dbReference type="PANTHER" id="PTHR31468">
    <property type="entry name" value="1,3-BETA-GLUCANOSYLTRANSFERASE GAS1"/>
    <property type="match status" value="1"/>
</dbReference>
<dbReference type="SUPFAM" id="SSF51445">
    <property type="entry name" value="(Trans)glycosidases"/>
    <property type="match status" value="1"/>
</dbReference>
<comment type="caution">
    <text evidence="7">The sequence shown here is derived from an EMBL/GenBank/DDBJ whole genome shotgun (WGS) entry which is preliminary data.</text>
</comment>
<keyword evidence="3 5" id="KW-0732">Signal</keyword>
<feature type="compositionally biased region" description="Low complexity" evidence="6">
    <location>
        <begin position="442"/>
        <end position="454"/>
    </location>
</feature>